<dbReference type="CDD" id="cd16922">
    <property type="entry name" value="HATPase_EvgS-ArcB-TorS-like"/>
    <property type="match status" value="1"/>
</dbReference>
<dbReference type="Gene3D" id="3.30.565.10">
    <property type="entry name" value="Histidine kinase-like ATPase, C-terminal domain"/>
    <property type="match status" value="1"/>
</dbReference>
<dbReference type="SUPFAM" id="SSF47384">
    <property type="entry name" value="Homodimeric domain of signal transducing histidine kinase"/>
    <property type="match status" value="1"/>
</dbReference>
<dbReference type="SUPFAM" id="SSF52172">
    <property type="entry name" value="CheY-like"/>
    <property type="match status" value="2"/>
</dbReference>
<comment type="caution">
    <text evidence="9">The sequence shown here is derived from an EMBL/GenBank/DDBJ whole genome shotgun (WGS) entry which is preliminary data.</text>
</comment>
<evidence type="ECO:0000256" key="2">
    <source>
        <dbReference type="ARBA" id="ARBA00012438"/>
    </source>
</evidence>
<dbReference type="InterPro" id="IPR004358">
    <property type="entry name" value="Sig_transdc_His_kin-like_C"/>
</dbReference>
<dbReference type="PROSITE" id="PS50109">
    <property type="entry name" value="HIS_KIN"/>
    <property type="match status" value="1"/>
</dbReference>
<dbReference type="SMART" id="SM00388">
    <property type="entry name" value="HisKA"/>
    <property type="match status" value="1"/>
</dbReference>
<dbReference type="Gene3D" id="3.40.50.2300">
    <property type="match status" value="2"/>
</dbReference>
<feature type="domain" description="Response regulatory" evidence="8">
    <location>
        <begin position="460"/>
        <end position="576"/>
    </location>
</feature>
<sequence length="590" mass="64367">MQYPTNRRILVVDDMPSMHQDFRRSLQAGSTPDALRQLEDELFGEPVAKAAEAFEIDSAYQGQEALAMTEAAIRDGRPYAVAFVDMRMPPGWDGVETIERVWAADPHLQVVICTAYSDHPWETVLQRLDVQDRLLIVKKPFDMIEVAQLARTLTAKWDLARRLARQLGELEETVRERTRELQAAKEAAERATRAKDEFLTNMSHEIRTPMNAVMGLSSLLLQTQLTPSQHEHLSRLHDSGEHLMGILNDILDYSKVESGRLQLESVPFALAGVLDRVRDTVAQKCAARGLELLFEVPAEVPARLVGDPLRLAQVLMNFASNAVKFTERGRITVSVGLASRSGPRAVLRFAVTDTGIGISEEGQRGLFQRFQQADTSTTRRFGGTGLGLAISRTLATLMGGDVGVTSIAGQGSCFWFTADVGVVEASGPASPPNPMALSATDAASRAAEQAEARARLQGGRVLLVEDNEVNQVVACAFLRKVGLEVEVAADGQAAVEAVQRASFDAVLMDMHMPVMDGMEATRAIRALPGLRHLPVIAMTASVLPPDRQRCIDAGMDDFIAKPLDVSGMWRVLLQWIPPRIAARAAAPLGA</sequence>
<keyword evidence="10" id="KW-1185">Reference proteome</keyword>
<feature type="coiled-coil region" evidence="6">
    <location>
        <begin position="160"/>
        <end position="201"/>
    </location>
</feature>
<feature type="domain" description="Response regulatory" evidence="8">
    <location>
        <begin position="8"/>
        <end position="154"/>
    </location>
</feature>
<keyword evidence="3 5" id="KW-0597">Phosphoprotein</keyword>
<comment type="catalytic activity">
    <reaction evidence="1">
        <text>ATP + protein L-histidine = ADP + protein N-phospho-L-histidine.</text>
        <dbReference type="EC" id="2.7.13.3"/>
    </reaction>
</comment>
<dbReference type="InterPro" id="IPR005467">
    <property type="entry name" value="His_kinase_dom"/>
</dbReference>
<feature type="modified residue" description="4-aspartylphosphate" evidence="5">
    <location>
        <position position="85"/>
    </location>
</feature>
<dbReference type="InterPro" id="IPR011006">
    <property type="entry name" value="CheY-like_superfamily"/>
</dbReference>
<dbReference type="RefSeq" id="WP_193676764.1">
    <property type="nucleotide sequence ID" value="NZ_JADDIV010000003.1"/>
</dbReference>
<keyword evidence="6" id="KW-0175">Coiled coil</keyword>
<accession>A0ABR9S3Q3</accession>
<dbReference type="SUPFAM" id="SSF55874">
    <property type="entry name" value="ATPase domain of HSP90 chaperone/DNA topoisomerase II/histidine kinase"/>
    <property type="match status" value="1"/>
</dbReference>
<reference evidence="9 10" key="1">
    <citation type="submission" date="2020-10" db="EMBL/GenBank/DDBJ databases">
        <title>Ramlibacter sp. HM2 16S ribosomal RNA gene Genome sequencing and assembly.</title>
        <authorList>
            <person name="Kang M."/>
        </authorList>
    </citation>
    <scope>NUCLEOTIDE SEQUENCE [LARGE SCALE GENOMIC DNA]</scope>
    <source>
        <strain evidence="9 10">HM2</strain>
    </source>
</reference>
<organism evidence="9 10">
    <name type="scientific">Ramlibacter pallidus</name>
    <dbReference type="NCBI Taxonomy" id="2780087"/>
    <lineage>
        <taxon>Bacteria</taxon>
        <taxon>Pseudomonadati</taxon>
        <taxon>Pseudomonadota</taxon>
        <taxon>Betaproteobacteria</taxon>
        <taxon>Burkholderiales</taxon>
        <taxon>Comamonadaceae</taxon>
        <taxon>Ramlibacter</taxon>
    </lineage>
</organism>
<dbReference type="InterPro" id="IPR036097">
    <property type="entry name" value="HisK_dim/P_sf"/>
</dbReference>
<evidence type="ECO:0000256" key="6">
    <source>
        <dbReference type="SAM" id="Coils"/>
    </source>
</evidence>
<dbReference type="CDD" id="cd17546">
    <property type="entry name" value="REC_hyHK_CKI1_RcsC-like"/>
    <property type="match status" value="1"/>
</dbReference>
<dbReference type="Pfam" id="PF00512">
    <property type="entry name" value="HisKA"/>
    <property type="match status" value="1"/>
</dbReference>
<dbReference type="PRINTS" id="PR00344">
    <property type="entry name" value="BCTRLSENSOR"/>
</dbReference>
<protein>
    <recommendedName>
        <fullName evidence="2">histidine kinase</fullName>
        <ecNumber evidence="2">2.7.13.3</ecNumber>
    </recommendedName>
</protein>
<dbReference type="SMART" id="SM00448">
    <property type="entry name" value="REC"/>
    <property type="match status" value="2"/>
</dbReference>
<dbReference type="PROSITE" id="PS50110">
    <property type="entry name" value="RESPONSE_REGULATORY"/>
    <property type="match status" value="2"/>
</dbReference>
<dbReference type="InterPro" id="IPR003594">
    <property type="entry name" value="HATPase_dom"/>
</dbReference>
<dbReference type="EMBL" id="JADDIV010000003">
    <property type="protein sequence ID" value="MBE7368155.1"/>
    <property type="molecule type" value="Genomic_DNA"/>
</dbReference>
<evidence type="ECO:0000259" key="8">
    <source>
        <dbReference type="PROSITE" id="PS50110"/>
    </source>
</evidence>
<dbReference type="EC" id="2.7.13.3" evidence="2"/>
<dbReference type="CDD" id="cd00082">
    <property type="entry name" value="HisKA"/>
    <property type="match status" value="1"/>
</dbReference>
<dbReference type="PANTHER" id="PTHR45339">
    <property type="entry name" value="HYBRID SIGNAL TRANSDUCTION HISTIDINE KINASE J"/>
    <property type="match status" value="1"/>
</dbReference>
<dbReference type="Pfam" id="PF02518">
    <property type="entry name" value="HATPase_c"/>
    <property type="match status" value="1"/>
</dbReference>
<keyword evidence="4" id="KW-0902">Two-component regulatory system</keyword>
<feature type="modified residue" description="4-aspartylphosphate" evidence="5">
    <location>
        <position position="509"/>
    </location>
</feature>
<evidence type="ECO:0000256" key="4">
    <source>
        <dbReference type="ARBA" id="ARBA00023012"/>
    </source>
</evidence>
<feature type="domain" description="Histidine kinase" evidence="7">
    <location>
        <begin position="201"/>
        <end position="422"/>
    </location>
</feature>
<evidence type="ECO:0000313" key="10">
    <source>
        <dbReference type="Proteomes" id="UP000806285"/>
    </source>
</evidence>
<name>A0ABR9S3Q3_9BURK</name>
<dbReference type="InterPro" id="IPR036890">
    <property type="entry name" value="HATPase_C_sf"/>
</dbReference>
<proteinExistence type="predicted"/>
<dbReference type="PANTHER" id="PTHR45339:SF1">
    <property type="entry name" value="HYBRID SIGNAL TRANSDUCTION HISTIDINE KINASE J"/>
    <property type="match status" value="1"/>
</dbReference>
<evidence type="ECO:0000256" key="3">
    <source>
        <dbReference type="ARBA" id="ARBA00022553"/>
    </source>
</evidence>
<dbReference type="Proteomes" id="UP000806285">
    <property type="component" value="Unassembled WGS sequence"/>
</dbReference>
<dbReference type="SMART" id="SM00387">
    <property type="entry name" value="HATPase_c"/>
    <property type="match status" value="1"/>
</dbReference>
<dbReference type="InterPro" id="IPR001789">
    <property type="entry name" value="Sig_transdc_resp-reg_receiver"/>
</dbReference>
<evidence type="ECO:0000259" key="7">
    <source>
        <dbReference type="PROSITE" id="PS50109"/>
    </source>
</evidence>
<dbReference type="InterPro" id="IPR003661">
    <property type="entry name" value="HisK_dim/P_dom"/>
</dbReference>
<gene>
    <name evidence="9" type="ORF">IM787_11310</name>
</gene>
<evidence type="ECO:0000313" key="9">
    <source>
        <dbReference type="EMBL" id="MBE7368155.1"/>
    </source>
</evidence>
<dbReference type="Pfam" id="PF00072">
    <property type="entry name" value="Response_reg"/>
    <property type="match status" value="2"/>
</dbReference>
<dbReference type="Gene3D" id="1.10.287.130">
    <property type="match status" value="1"/>
</dbReference>
<evidence type="ECO:0000256" key="5">
    <source>
        <dbReference type="PROSITE-ProRule" id="PRU00169"/>
    </source>
</evidence>
<evidence type="ECO:0000256" key="1">
    <source>
        <dbReference type="ARBA" id="ARBA00000085"/>
    </source>
</evidence>